<organism evidence="2 3">
    <name type="scientific">Aureobasidium melanogenum</name>
    <name type="common">Aureobasidium pullulans var. melanogenum</name>
    <dbReference type="NCBI Taxonomy" id="46634"/>
    <lineage>
        <taxon>Eukaryota</taxon>
        <taxon>Fungi</taxon>
        <taxon>Dikarya</taxon>
        <taxon>Ascomycota</taxon>
        <taxon>Pezizomycotina</taxon>
        <taxon>Dothideomycetes</taxon>
        <taxon>Dothideomycetidae</taxon>
        <taxon>Dothideales</taxon>
        <taxon>Saccotheciaceae</taxon>
        <taxon>Aureobasidium</taxon>
    </lineage>
</organism>
<name>A0A9P8JFW3_AURME</name>
<dbReference type="PANTHER" id="PTHR37490:SF2">
    <property type="match status" value="1"/>
</dbReference>
<dbReference type="Proteomes" id="UP000779574">
    <property type="component" value="Unassembled WGS sequence"/>
</dbReference>
<reference evidence="2" key="1">
    <citation type="journal article" date="2021" name="J Fungi (Basel)">
        <title>Virulence traits and population genomics of the black yeast Aureobasidium melanogenum.</title>
        <authorList>
            <person name="Cernosa A."/>
            <person name="Sun X."/>
            <person name="Gostincar C."/>
            <person name="Fang C."/>
            <person name="Gunde-Cimerman N."/>
            <person name="Song Z."/>
        </authorList>
    </citation>
    <scope>NUCLEOTIDE SEQUENCE</scope>
    <source>
        <strain evidence="2">EXF-9911</strain>
    </source>
</reference>
<evidence type="ECO:0000313" key="3">
    <source>
        <dbReference type="Proteomes" id="UP000779574"/>
    </source>
</evidence>
<dbReference type="InterPro" id="IPR021838">
    <property type="entry name" value="DUF3431"/>
</dbReference>
<evidence type="ECO:0000313" key="2">
    <source>
        <dbReference type="EMBL" id="KAG9700496.1"/>
    </source>
</evidence>
<dbReference type="PANTHER" id="PTHR37490">
    <property type="entry name" value="EXPRESSED PROTEIN"/>
    <property type="match status" value="1"/>
</dbReference>
<proteinExistence type="predicted"/>
<evidence type="ECO:0000256" key="1">
    <source>
        <dbReference type="SAM" id="MobiDB-lite"/>
    </source>
</evidence>
<protein>
    <submittedName>
        <fullName evidence="2">Uncharacterized protein</fullName>
    </submittedName>
</protein>
<feature type="region of interest" description="Disordered" evidence="1">
    <location>
        <begin position="302"/>
        <end position="327"/>
    </location>
</feature>
<gene>
    <name evidence="2" type="ORF">KCU76_g755</name>
</gene>
<dbReference type="EMBL" id="JAHFXF010000015">
    <property type="protein sequence ID" value="KAG9700496.1"/>
    <property type="molecule type" value="Genomic_DNA"/>
</dbReference>
<dbReference type="Pfam" id="PF11913">
    <property type="entry name" value="DUF3431"/>
    <property type="match status" value="1"/>
</dbReference>
<feature type="non-terminal residue" evidence="2">
    <location>
        <position position="327"/>
    </location>
</feature>
<dbReference type="AlphaFoldDB" id="A0A9P8JFW3"/>
<reference evidence="2" key="2">
    <citation type="submission" date="2021-08" db="EMBL/GenBank/DDBJ databases">
        <authorList>
            <person name="Gostincar C."/>
            <person name="Sun X."/>
            <person name="Song Z."/>
            <person name="Gunde-Cimerman N."/>
        </authorList>
    </citation>
    <scope>NUCLEOTIDE SEQUENCE</scope>
    <source>
        <strain evidence="2">EXF-9911</strain>
    </source>
</reference>
<dbReference type="OrthoDB" id="426718at2759"/>
<comment type="caution">
    <text evidence="2">The sequence shown here is derived from an EMBL/GenBank/DDBJ whole genome shotgun (WGS) entry which is preliminary data.</text>
</comment>
<accession>A0A9P8JFW3</accession>
<sequence>MLSVIFVVFNYLGLTFDLPSSTNGLKISSTVFELQPNRPNKAIIATTLQRSPDSADWIVDLLPDWQPYIFMADGTVNDAPMLSNQHAHKIPLALNRGREAASYLSFIITHYYDLPEYMVFIHGDRYQTHNADIAQMYDTLPLIQKLDLDYVDLEGYVNLRCNWKHCPEPYIVPRPGHEDSIWEAHGEYVKAWEFIFPNETLPEKVAAPCCAQFAVNRRTIHRWPVAQYELIRAWMWSRDGDIASMKSGIILEYMWHILFGKPAYWCAPAKPCYCGTWNMCDLDCDETKGWCKGRIWTPDPPPSLPSNWPEQGQDGKTWPMEGWEKNL</sequence>